<dbReference type="EMBL" id="JBHSSJ010000014">
    <property type="protein sequence ID" value="MFC6275736.1"/>
    <property type="molecule type" value="Genomic_DNA"/>
</dbReference>
<feature type="signal peptide" evidence="2">
    <location>
        <begin position="1"/>
        <end position="29"/>
    </location>
</feature>
<reference evidence="6" key="1">
    <citation type="journal article" date="2019" name="Int. J. Syst. Evol. Microbiol.">
        <title>The Global Catalogue of Microorganisms (GCM) 10K type strain sequencing project: providing services to taxonomists for standard genome sequencing and annotation.</title>
        <authorList>
            <consortium name="The Broad Institute Genomics Platform"/>
            <consortium name="The Broad Institute Genome Sequencing Center for Infectious Disease"/>
            <person name="Wu L."/>
            <person name="Ma J."/>
        </authorList>
    </citation>
    <scope>NUCLEOTIDE SEQUENCE [LARGE SCALE GENOMIC DNA]</scope>
    <source>
        <strain evidence="6">CCM 8907</strain>
    </source>
</reference>
<evidence type="ECO:0000313" key="6">
    <source>
        <dbReference type="Proteomes" id="UP001596191"/>
    </source>
</evidence>
<organism evidence="5 6">
    <name type="scientific">Levilactobacillus tangyuanensis</name>
    <dbReference type="NCBI Taxonomy" id="2486021"/>
    <lineage>
        <taxon>Bacteria</taxon>
        <taxon>Bacillati</taxon>
        <taxon>Bacillota</taxon>
        <taxon>Bacilli</taxon>
        <taxon>Lactobacillales</taxon>
        <taxon>Lactobacillaceae</taxon>
        <taxon>Levilactobacillus</taxon>
    </lineage>
</organism>
<dbReference type="InterPro" id="IPR009459">
    <property type="entry name" value="MucBP_dom"/>
</dbReference>
<feature type="domain" description="MucBP" evidence="3">
    <location>
        <begin position="300"/>
        <end position="362"/>
    </location>
</feature>
<name>A0ABW1TPG5_9LACO</name>
<dbReference type="InterPro" id="IPR044081">
    <property type="entry name" value="DUF5776"/>
</dbReference>
<comment type="caution">
    <text evidence="5">The sequence shown here is derived from an EMBL/GenBank/DDBJ whole genome shotgun (WGS) entry which is preliminary data.</text>
</comment>
<proteinExistence type="predicted"/>
<evidence type="ECO:0000256" key="1">
    <source>
        <dbReference type="ARBA" id="ARBA00022737"/>
    </source>
</evidence>
<feature type="domain" description="DUF5776" evidence="4">
    <location>
        <begin position="449"/>
        <end position="515"/>
    </location>
</feature>
<dbReference type="RefSeq" id="WP_125642915.1">
    <property type="nucleotide sequence ID" value="NZ_JBHSSJ010000014.1"/>
</dbReference>
<evidence type="ECO:0000313" key="5">
    <source>
        <dbReference type="EMBL" id="MFC6275736.1"/>
    </source>
</evidence>
<keyword evidence="1" id="KW-0677">Repeat</keyword>
<evidence type="ECO:0000259" key="3">
    <source>
        <dbReference type="Pfam" id="PF06458"/>
    </source>
</evidence>
<evidence type="ECO:0000259" key="4">
    <source>
        <dbReference type="Pfam" id="PF19087"/>
    </source>
</evidence>
<sequence length="592" mass="64641">MTSKLRRLILTGLSLVLIGGVLSPTVVQAATTDSTTDSDPSNTDAAVTFGAIQMPYVLITDSHGTTTKVPWYRDFKSQINSRDTILADDFADNLSKSEPDHFDASETAGRMAVLAKSGITVKPDEKYADYLLSTGMYGNAKNSADITAVYEATTYAYAWLLASAAKVQLHQTNYTSVHADFTRNVLGRLEGVKGMIGSDNFDIFNNVFLNESIFTSQMSLLLRNTAEFHLDSLTVDQLAQLDPTASENAEAKLLQTPMTDLITTQADGTLLADGLLNKSDTPHAFVLKSAASYPTATSKPVTVHYIDEQGNSLKPDKTLTGSLGDSYKTAPLSIAGYQLVKTTGDESGKFTSSDQSVTYTYRKAAADVVVKNSVVYATKKIGLYGSPTFSKKALKATYAKKSRMNRPMFEVIGTVTSKNGVKRYKVKDLNGKGSTGYITANSDYVAPLYYVKKQSRITVINPSGLNSYSTSSLSGKSTHYKQGKVLKVKKIVSHNLTTRFQLRNGKYVSANKKLVITGKYTMPKRVQAKMAINRYGTGNLTKKNQRFAKKTTFTVKGWAYSNAHNFHKGDTLRYKVAGGYITGNSRFVKALK</sequence>
<accession>A0ABW1TPG5</accession>
<evidence type="ECO:0000256" key="2">
    <source>
        <dbReference type="SAM" id="SignalP"/>
    </source>
</evidence>
<gene>
    <name evidence="5" type="ORF">ACFQET_09510</name>
</gene>
<protein>
    <submittedName>
        <fullName evidence="5">DUF5776 domain-containing protein</fullName>
    </submittedName>
</protein>
<dbReference type="Gene3D" id="3.10.20.320">
    <property type="entry name" value="Putative peptidoglycan bound protein (lpxtg motif)"/>
    <property type="match status" value="1"/>
</dbReference>
<keyword evidence="6" id="KW-1185">Reference proteome</keyword>
<dbReference type="Proteomes" id="UP001596191">
    <property type="component" value="Unassembled WGS sequence"/>
</dbReference>
<dbReference type="Pfam" id="PF19087">
    <property type="entry name" value="DUF5776"/>
    <property type="match status" value="1"/>
</dbReference>
<dbReference type="Pfam" id="PF06458">
    <property type="entry name" value="MucBP"/>
    <property type="match status" value="1"/>
</dbReference>
<keyword evidence="2" id="KW-0732">Signal</keyword>
<feature type="chain" id="PRO_5046400054" evidence="2">
    <location>
        <begin position="30"/>
        <end position="592"/>
    </location>
</feature>